<keyword evidence="2" id="KW-1185">Reference proteome</keyword>
<proteinExistence type="predicted"/>
<sequence>MKIRLIAYMVCVLLLLPCFVKSQDRDSTLIRLKTMLGTLKKNESLLANEHIYIHTDKSYYAQSDTLWLKAYVLTDYLSATEKSGIAYLEFVNDTNIVVKRLMLRLYAGVAQAAVPLNNVEFADGNYTLRCYTNWMRNFGDNQFFSRTFYVGNTNRDSWFVNTSAEAGKEQLKIALQFKKPNEEAVSYQDLRIKVYNGKKQLFSEKMMTRLDGTLDMNIPVPLNTNEVNVRAETLKGNLRRITVPVRFSTDEVADLQFMPEGGMLVAGLRTRIGFKALNAEGLGVAVNGTIADSKKNILASLVSTYKGMGSFTLNPTADENYTVTITMPDGTQKSYALPKVQKSGTSLSIANPLSDSINVKINCSPELSGDYMLIARSRGQVYYAAKLSLNGNAMAKPIAKALFPTGIVEFTLLNGKGNLLNSRLAFIDHHDDLQLTLDYGSAIYHPGDSVSMVLQVKDKDGKPVRGAFSMAVTADATVKTDYKANENIWTQLLIAGGVKGNIEEPGCYRQTSDPQMWNALDLLLLTQGWSSFNWGQALNPAYKPLYQPEADFTIAGRVTNMFNKPVAKSPVMLFTNKPPLIRDTLTNDQGKFYFTSLPSSDTLAYHIQARNKKGKSFNVGIAMEEFKAPDVSLNPVRRLPWYVNTDNTLVRFVQNSNKQQQVVKDHIPEGANVLKEVKVKATKIIKGSRSLYQPGRARYTFDQKDMEKAGKKTLYDLFVERIPGFMDGIVLKTNFRWFLIYNSPTMVVVDGVSLNAIYQPLLFEDYRSWLQSQTAEDVLGIEVFLNAAEYEVTYLHSLLPSNQIPFIEITTRAGKGPIIPFTVGTYLYKPMPFAQVKQFYKPRYPVKNPALLATDLRSTIHWEPNIITDYNGKAKVSFYAAGTPDKYTVIVEGADLQGNIGYAEGKVLIASSPK</sequence>
<evidence type="ECO:0000313" key="2">
    <source>
        <dbReference type="Proteomes" id="UP001139450"/>
    </source>
</evidence>
<accession>A0A9X1X5J7</accession>
<dbReference type="SUPFAM" id="SSF49464">
    <property type="entry name" value="Carboxypeptidase regulatory domain-like"/>
    <property type="match status" value="1"/>
</dbReference>
<gene>
    <name evidence="1" type="ORF">MUY27_17390</name>
</gene>
<comment type="caution">
    <text evidence="1">The sequence shown here is derived from an EMBL/GenBank/DDBJ whole genome shotgun (WGS) entry which is preliminary data.</text>
</comment>
<keyword evidence="1" id="KW-0645">Protease</keyword>
<keyword evidence="1" id="KW-0121">Carboxypeptidase</keyword>
<keyword evidence="1" id="KW-0378">Hydrolase</keyword>
<dbReference type="RefSeq" id="WP_245132169.1">
    <property type="nucleotide sequence ID" value="NZ_JALJEJ010000010.1"/>
</dbReference>
<dbReference type="InterPro" id="IPR008969">
    <property type="entry name" value="CarboxyPept-like_regulatory"/>
</dbReference>
<evidence type="ECO:0000313" key="1">
    <source>
        <dbReference type="EMBL" id="MCJ8211497.1"/>
    </source>
</evidence>
<dbReference type="EMBL" id="JALJEJ010000010">
    <property type="protein sequence ID" value="MCJ8211497.1"/>
    <property type="molecule type" value="Genomic_DNA"/>
</dbReference>
<dbReference type="Proteomes" id="UP001139450">
    <property type="component" value="Unassembled WGS sequence"/>
</dbReference>
<protein>
    <submittedName>
        <fullName evidence="1">Carboxypeptidase-like regulatory domain-containing protein</fullName>
    </submittedName>
</protein>
<name>A0A9X1X5J7_9SPHI</name>
<reference evidence="1" key="1">
    <citation type="submission" date="2022-04" db="EMBL/GenBank/DDBJ databases">
        <title>Mucilaginibacter sp. RS28 isolated from freshwater.</title>
        <authorList>
            <person name="Ko S.-R."/>
        </authorList>
    </citation>
    <scope>NUCLEOTIDE SEQUENCE</scope>
    <source>
        <strain evidence="1">RS28</strain>
    </source>
</reference>
<organism evidence="1 2">
    <name type="scientific">Mucilaginibacter straminoryzae</name>
    <dbReference type="NCBI Taxonomy" id="2932774"/>
    <lineage>
        <taxon>Bacteria</taxon>
        <taxon>Pseudomonadati</taxon>
        <taxon>Bacteroidota</taxon>
        <taxon>Sphingobacteriia</taxon>
        <taxon>Sphingobacteriales</taxon>
        <taxon>Sphingobacteriaceae</taxon>
        <taxon>Mucilaginibacter</taxon>
    </lineage>
</organism>
<dbReference type="AlphaFoldDB" id="A0A9X1X5J7"/>
<dbReference type="Gene3D" id="2.60.40.1930">
    <property type="match status" value="1"/>
</dbReference>
<dbReference type="GO" id="GO:0004180">
    <property type="term" value="F:carboxypeptidase activity"/>
    <property type="evidence" value="ECO:0007669"/>
    <property type="project" value="UniProtKB-KW"/>
</dbReference>